<evidence type="ECO:0000313" key="2">
    <source>
        <dbReference type="EMBL" id="MFC4804982.1"/>
    </source>
</evidence>
<keyword evidence="1" id="KW-1133">Transmembrane helix</keyword>
<feature type="transmembrane region" description="Helical" evidence="1">
    <location>
        <begin position="78"/>
        <end position="97"/>
    </location>
</feature>
<keyword evidence="3" id="KW-1185">Reference proteome</keyword>
<evidence type="ECO:0000313" key="3">
    <source>
        <dbReference type="Proteomes" id="UP001595916"/>
    </source>
</evidence>
<organism evidence="2 3">
    <name type="scientific">Filifactor villosus</name>
    <dbReference type="NCBI Taxonomy" id="29374"/>
    <lineage>
        <taxon>Bacteria</taxon>
        <taxon>Bacillati</taxon>
        <taxon>Bacillota</taxon>
        <taxon>Clostridia</taxon>
        <taxon>Peptostreptococcales</taxon>
        <taxon>Filifactoraceae</taxon>
        <taxon>Filifactor</taxon>
    </lineage>
</organism>
<dbReference type="EMBL" id="JBHSHL010000028">
    <property type="protein sequence ID" value="MFC4804982.1"/>
    <property type="molecule type" value="Genomic_DNA"/>
</dbReference>
<keyword evidence="1" id="KW-0472">Membrane</keyword>
<proteinExistence type="predicted"/>
<feature type="transmembrane region" description="Helical" evidence="1">
    <location>
        <begin position="50"/>
        <end position="71"/>
    </location>
</feature>
<reference evidence="3" key="1">
    <citation type="journal article" date="2019" name="Int. J. Syst. Evol. Microbiol.">
        <title>The Global Catalogue of Microorganisms (GCM) 10K type strain sequencing project: providing services to taxonomists for standard genome sequencing and annotation.</title>
        <authorList>
            <consortium name="The Broad Institute Genomics Platform"/>
            <consortium name="The Broad Institute Genome Sequencing Center for Infectious Disease"/>
            <person name="Wu L."/>
            <person name="Ma J."/>
        </authorList>
    </citation>
    <scope>NUCLEOTIDE SEQUENCE [LARGE SCALE GENOMIC DNA]</scope>
    <source>
        <strain evidence="3">CCUG 46385</strain>
    </source>
</reference>
<accession>A0ABV9QMP3</accession>
<keyword evidence="1" id="KW-0812">Transmembrane</keyword>
<name>A0ABV9QMP3_9FIRM</name>
<dbReference type="Proteomes" id="UP001595916">
    <property type="component" value="Unassembled WGS sequence"/>
</dbReference>
<protein>
    <submittedName>
        <fullName evidence="2">Uncharacterized protein</fullName>
    </submittedName>
</protein>
<comment type="caution">
    <text evidence="2">The sequence shown here is derived from an EMBL/GenBank/DDBJ whole genome shotgun (WGS) entry which is preliminary data.</text>
</comment>
<gene>
    <name evidence="2" type="ORF">ACFO4R_07790</name>
</gene>
<evidence type="ECO:0000256" key="1">
    <source>
        <dbReference type="SAM" id="Phobius"/>
    </source>
</evidence>
<dbReference type="RefSeq" id="WP_379788514.1">
    <property type="nucleotide sequence ID" value="NZ_JBHSHL010000028.1"/>
</dbReference>
<sequence length="127" mass="14477">MNQIKFSPSLPYLFYSLPAMEVVLLLRKRVSSSSNRFVGVVSLLGKNSIWIYFGQTYSLTLLGYISAAVHINIWQAKLLLMFSINLILALLFAYVLAKGYSVTERGFLRPFSKIKRYLSNFIIQGEV</sequence>